<dbReference type="AlphaFoldDB" id="A0A7S3Q2X7"/>
<protein>
    <recommendedName>
        <fullName evidence="6">Peptidase E</fullName>
    </recommendedName>
</protein>
<dbReference type="Pfam" id="PF03575">
    <property type="entry name" value="Peptidase_S51"/>
    <property type="match status" value="1"/>
</dbReference>
<dbReference type="SUPFAM" id="SSF52317">
    <property type="entry name" value="Class I glutamine amidotransferase-like"/>
    <property type="match status" value="1"/>
</dbReference>
<comment type="similarity">
    <text evidence="1">Belongs to the peptidase S51 family.</text>
</comment>
<keyword evidence="3" id="KW-0378">Hydrolase</keyword>
<dbReference type="PANTHER" id="PTHR20842:SF0">
    <property type="entry name" value="ALPHA-ASPARTYL DIPEPTIDASE"/>
    <property type="match status" value="1"/>
</dbReference>
<name>A0A7S3Q2X7_9STRA</name>
<dbReference type="EMBL" id="HBIO01011502">
    <property type="protein sequence ID" value="CAE0464112.1"/>
    <property type="molecule type" value="Transcribed_RNA"/>
</dbReference>
<dbReference type="GO" id="GO:0008236">
    <property type="term" value="F:serine-type peptidase activity"/>
    <property type="evidence" value="ECO:0007669"/>
    <property type="project" value="UniProtKB-KW"/>
</dbReference>
<dbReference type="PANTHER" id="PTHR20842">
    <property type="entry name" value="PROTEASE S51 ALPHA-ASPARTYL DIPEPTIDASE"/>
    <property type="match status" value="1"/>
</dbReference>
<accession>A0A7S3Q2X7</accession>
<evidence type="ECO:0000256" key="2">
    <source>
        <dbReference type="ARBA" id="ARBA00022670"/>
    </source>
</evidence>
<dbReference type="GO" id="GO:0006508">
    <property type="term" value="P:proteolysis"/>
    <property type="evidence" value="ECO:0007669"/>
    <property type="project" value="UniProtKB-KW"/>
</dbReference>
<evidence type="ECO:0000256" key="4">
    <source>
        <dbReference type="ARBA" id="ARBA00022825"/>
    </source>
</evidence>
<sequence length="283" mass="30695">MVQIVCTGKGSAMALPKVIQQVQALAQTLTPKVLYLGTPSYDRDDIFSIQTKGFQNANCPIFKLDLSEISTATAGVDTSTRATPSYPTVDEMQERIDDSDVIMVSGGNTLYAMNRWKHLGMDSILKNAAAKDDGPVFCGGSAGAICWFEKGNSDSMNPMTFLHPDPNLTEEQKNDWDYISMNGLGILKGLCVPHYDAKQHNGSMRFAASEKMVRDMSDYPCIGIDENAAFVVNGDVVRVIEGVKGAKCYKKLHNSITGELEVSILGEDILDGSSYSLSTLGLV</sequence>
<gene>
    <name evidence="5" type="ORF">CDEB00056_LOCUS8953</name>
</gene>
<dbReference type="InterPro" id="IPR029062">
    <property type="entry name" value="Class_I_gatase-like"/>
</dbReference>
<evidence type="ECO:0008006" key="6">
    <source>
        <dbReference type="Google" id="ProtNLM"/>
    </source>
</evidence>
<evidence type="ECO:0000256" key="3">
    <source>
        <dbReference type="ARBA" id="ARBA00022801"/>
    </source>
</evidence>
<dbReference type="Gene3D" id="3.40.50.880">
    <property type="match status" value="1"/>
</dbReference>
<evidence type="ECO:0000256" key="1">
    <source>
        <dbReference type="ARBA" id="ARBA00006534"/>
    </source>
</evidence>
<proteinExistence type="inferred from homology"/>
<dbReference type="InterPro" id="IPR005320">
    <property type="entry name" value="Peptidase_S51"/>
</dbReference>
<evidence type="ECO:0000313" key="5">
    <source>
        <dbReference type="EMBL" id="CAE0464112.1"/>
    </source>
</evidence>
<keyword evidence="4" id="KW-0720">Serine protease</keyword>
<reference evidence="5" key="1">
    <citation type="submission" date="2021-01" db="EMBL/GenBank/DDBJ databases">
        <authorList>
            <person name="Corre E."/>
            <person name="Pelletier E."/>
            <person name="Niang G."/>
            <person name="Scheremetjew M."/>
            <person name="Finn R."/>
            <person name="Kale V."/>
            <person name="Holt S."/>
            <person name="Cochrane G."/>
            <person name="Meng A."/>
            <person name="Brown T."/>
            <person name="Cohen L."/>
        </authorList>
    </citation>
    <scope>NUCLEOTIDE SEQUENCE</scope>
    <source>
        <strain evidence="5">MM31A-1</strain>
    </source>
</reference>
<keyword evidence="2" id="KW-0645">Protease</keyword>
<organism evidence="5">
    <name type="scientific">Chaetoceros debilis</name>
    <dbReference type="NCBI Taxonomy" id="122233"/>
    <lineage>
        <taxon>Eukaryota</taxon>
        <taxon>Sar</taxon>
        <taxon>Stramenopiles</taxon>
        <taxon>Ochrophyta</taxon>
        <taxon>Bacillariophyta</taxon>
        <taxon>Coscinodiscophyceae</taxon>
        <taxon>Chaetocerotophycidae</taxon>
        <taxon>Chaetocerotales</taxon>
        <taxon>Chaetocerotaceae</taxon>
        <taxon>Chaetoceros</taxon>
    </lineage>
</organism>